<reference evidence="4" key="1">
    <citation type="journal article" date="2019" name="Int. J. Syst. Evol. Microbiol.">
        <title>The Global Catalogue of Microorganisms (GCM) 10K type strain sequencing project: providing services to taxonomists for standard genome sequencing and annotation.</title>
        <authorList>
            <consortium name="The Broad Institute Genomics Platform"/>
            <consortium name="The Broad Institute Genome Sequencing Center for Infectious Disease"/>
            <person name="Wu L."/>
            <person name="Ma J."/>
        </authorList>
    </citation>
    <scope>NUCLEOTIDE SEQUENCE [LARGE SCALE GENOMIC DNA]</scope>
    <source>
        <strain evidence="4">CCUG 39970</strain>
    </source>
</reference>
<protein>
    <submittedName>
        <fullName evidence="3">Gfo/Idh/MocA family protein</fullName>
    </submittedName>
</protein>
<accession>A0ABV8YF01</accession>
<name>A0ABV8YF01_9DEIO</name>
<dbReference type="Pfam" id="PF01408">
    <property type="entry name" value="GFO_IDH_MocA"/>
    <property type="match status" value="1"/>
</dbReference>
<feature type="domain" description="Gfo/Idh/MocA-like oxidoreductase N-terminal" evidence="1">
    <location>
        <begin position="8"/>
        <end position="139"/>
    </location>
</feature>
<dbReference type="SUPFAM" id="SSF55347">
    <property type="entry name" value="Glyceraldehyde-3-phosphate dehydrogenase-like, C-terminal domain"/>
    <property type="match status" value="1"/>
</dbReference>
<organism evidence="3 4">
    <name type="scientific">Deinococcus sonorensis</name>
    <dbReference type="NCBI Taxonomy" id="309891"/>
    <lineage>
        <taxon>Bacteria</taxon>
        <taxon>Thermotogati</taxon>
        <taxon>Deinococcota</taxon>
        <taxon>Deinococci</taxon>
        <taxon>Deinococcales</taxon>
        <taxon>Deinococcaceae</taxon>
        <taxon>Deinococcus</taxon>
    </lineage>
</organism>
<sequence length="382" mass="40876">MTAPAPLRLAMVGGGQDAFIGNVHRMAARLDGHYTLVAGALSSTPEKALASGLALGLSPERSYPSYTALIEGELARPEDERVQVVSIVTPNHMHHPVALACLQAGFHVICDKPLTHTAEQARELARAAEQAGVVFAVTYNYSGYPLVRQARELVQQGELGEIRKVIVEYHQGWLATQVSEADNKQAGWRTDPARSGPAGALGDIGTHAEQLVSFVTGLELESVLAELSTFVPGRALDDDATVLLRFQGGAKGILTVSQIEIGRENDLRLSVFGTLGSLHWQQENPNVLLLDRLDQPRVQLTRGGPGLGTAAQRVTRLPAGHPEAFLEAFATIYTAAAEHIRAGTGSEPPVYPTVVDGLRGVQFVEAVIQSQQEGGWTRVSTP</sequence>
<evidence type="ECO:0000313" key="3">
    <source>
        <dbReference type="EMBL" id="MFC4456547.1"/>
    </source>
</evidence>
<dbReference type="SUPFAM" id="SSF51735">
    <property type="entry name" value="NAD(P)-binding Rossmann-fold domains"/>
    <property type="match status" value="1"/>
</dbReference>
<dbReference type="InterPro" id="IPR055170">
    <property type="entry name" value="GFO_IDH_MocA-like_dom"/>
</dbReference>
<evidence type="ECO:0000259" key="1">
    <source>
        <dbReference type="Pfam" id="PF01408"/>
    </source>
</evidence>
<dbReference type="PANTHER" id="PTHR43708">
    <property type="entry name" value="CONSERVED EXPRESSED OXIDOREDUCTASE (EUROFUNG)"/>
    <property type="match status" value="1"/>
</dbReference>
<dbReference type="RefSeq" id="WP_380130181.1">
    <property type="nucleotide sequence ID" value="NZ_JBHSEG010000027.1"/>
</dbReference>
<dbReference type="PANTHER" id="PTHR43708:SF3">
    <property type="entry name" value="OXIDOREDUCTASE"/>
    <property type="match status" value="1"/>
</dbReference>
<dbReference type="InterPro" id="IPR036291">
    <property type="entry name" value="NAD(P)-bd_dom_sf"/>
</dbReference>
<gene>
    <name evidence="3" type="ORF">ACFO0P_22445</name>
</gene>
<keyword evidence="4" id="KW-1185">Reference proteome</keyword>
<evidence type="ECO:0000313" key="4">
    <source>
        <dbReference type="Proteomes" id="UP001595939"/>
    </source>
</evidence>
<dbReference type="Gene3D" id="3.30.360.10">
    <property type="entry name" value="Dihydrodipicolinate Reductase, domain 2"/>
    <property type="match status" value="1"/>
</dbReference>
<dbReference type="InterPro" id="IPR000683">
    <property type="entry name" value="Gfo/Idh/MocA-like_OxRdtase_N"/>
</dbReference>
<dbReference type="InterPro" id="IPR051317">
    <property type="entry name" value="Gfo/Idh/MocA_oxidoreduct"/>
</dbReference>
<evidence type="ECO:0000259" key="2">
    <source>
        <dbReference type="Pfam" id="PF22725"/>
    </source>
</evidence>
<dbReference type="Proteomes" id="UP001595939">
    <property type="component" value="Unassembled WGS sequence"/>
</dbReference>
<feature type="domain" description="GFO/IDH/MocA-like oxidoreductase" evidence="2">
    <location>
        <begin position="147"/>
        <end position="278"/>
    </location>
</feature>
<dbReference type="EMBL" id="JBHSEG010000027">
    <property type="protein sequence ID" value="MFC4456547.1"/>
    <property type="molecule type" value="Genomic_DNA"/>
</dbReference>
<dbReference type="Pfam" id="PF22725">
    <property type="entry name" value="GFO_IDH_MocA_C3"/>
    <property type="match status" value="1"/>
</dbReference>
<dbReference type="Gene3D" id="3.40.50.720">
    <property type="entry name" value="NAD(P)-binding Rossmann-like Domain"/>
    <property type="match status" value="1"/>
</dbReference>
<comment type="caution">
    <text evidence="3">The sequence shown here is derived from an EMBL/GenBank/DDBJ whole genome shotgun (WGS) entry which is preliminary data.</text>
</comment>
<proteinExistence type="predicted"/>